<dbReference type="PANTHER" id="PTHR45339">
    <property type="entry name" value="HYBRID SIGNAL TRANSDUCTION HISTIDINE KINASE J"/>
    <property type="match status" value="1"/>
</dbReference>
<dbReference type="GO" id="GO:0000160">
    <property type="term" value="P:phosphorelay signal transduction system"/>
    <property type="evidence" value="ECO:0007669"/>
    <property type="project" value="UniProtKB-KW"/>
</dbReference>
<dbReference type="AlphaFoldDB" id="A0A1I0DXX7"/>
<dbReference type="PANTHER" id="PTHR45339:SF1">
    <property type="entry name" value="HYBRID SIGNAL TRANSDUCTION HISTIDINE KINASE J"/>
    <property type="match status" value="1"/>
</dbReference>
<gene>
    <name evidence="3" type="ORF">SAMN05216326_12349</name>
</gene>
<dbReference type="EMBL" id="FOIA01000023">
    <property type="protein sequence ID" value="SET37540.1"/>
    <property type="molecule type" value="Genomic_DNA"/>
</dbReference>
<organism evidence="3 4">
    <name type="scientific">Nitrosomonas marina</name>
    <dbReference type="NCBI Taxonomy" id="917"/>
    <lineage>
        <taxon>Bacteria</taxon>
        <taxon>Pseudomonadati</taxon>
        <taxon>Pseudomonadota</taxon>
        <taxon>Betaproteobacteria</taxon>
        <taxon>Nitrosomonadales</taxon>
        <taxon>Nitrosomonadaceae</taxon>
        <taxon>Nitrosomonas</taxon>
    </lineage>
</organism>
<protein>
    <submittedName>
        <fullName evidence="3">Uncharacterized protein</fullName>
    </submittedName>
</protein>
<keyword evidence="1" id="KW-0597">Phosphoprotein</keyword>
<accession>A0A1I0DXX7</accession>
<reference evidence="4" key="1">
    <citation type="submission" date="2016-10" db="EMBL/GenBank/DDBJ databases">
        <authorList>
            <person name="Varghese N."/>
            <person name="Submissions S."/>
        </authorList>
    </citation>
    <scope>NUCLEOTIDE SEQUENCE [LARGE SCALE GENOMIC DNA]</scope>
    <source>
        <strain evidence="4">Nm71</strain>
    </source>
</reference>
<evidence type="ECO:0000256" key="1">
    <source>
        <dbReference type="ARBA" id="ARBA00022553"/>
    </source>
</evidence>
<keyword evidence="2" id="KW-0902">Two-component regulatory system</keyword>
<dbReference type="Gene3D" id="3.30.565.10">
    <property type="entry name" value="Histidine kinase-like ATPase, C-terminal domain"/>
    <property type="match status" value="1"/>
</dbReference>
<name>A0A1I0DXX7_9PROT</name>
<evidence type="ECO:0000256" key="2">
    <source>
        <dbReference type="ARBA" id="ARBA00023012"/>
    </source>
</evidence>
<proteinExistence type="predicted"/>
<dbReference type="Proteomes" id="UP000199345">
    <property type="component" value="Unassembled WGS sequence"/>
</dbReference>
<keyword evidence="4" id="KW-1185">Reference proteome</keyword>
<dbReference type="InterPro" id="IPR036890">
    <property type="entry name" value="HATPase_C_sf"/>
</dbReference>
<sequence length="68" mass="7534">MGGRIWVESGPGKGSRFYIEVQLDKALEPILDQHASEPLTDIPVLVVDDNRANREILMSQLAGWKNAS</sequence>
<evidence type="ECO:0000313" key="4">
    <source>
        <dbReference type="Proteomes" id="UP000199345"/>
    </source>
</evidence>
<evidence type="ECO:0000313" key="3">
    <source>
        <dbReference type="EMBL" id="SET37540.1"/>
    </source>
</evidence>